<dbReference type="EMBL" id="BAOS01000004">
    <property type="protein sequence ID" value="GAX59553.1"/>
    <property type="molecule type" value="Genomic_DNA"/>
</dbReference>
<comment type="caution">
    <text evidence="3">The sequence shown here is derived from an EMBL/GenBank/DDBJ whole genome shotgun (WGS) entry which is preliminary data.</text>
</comment>
<dbReference type="Pfam" id="PF13435">
    <property type="entry name" value="Cytochrome_C554"/>
    <property type="match status" value="1"/>
</dbReference>
<dbReference type="Gene3D" id="1.10.1130.10">
    <property type="entry name" value="Flavocytochrome C3, Chain A"/>
    <property type="match status" value="1"/>
</dbReference>
<accession>A0A286TUK8</accession>
<evidence type="ECO:0000259" key="2">
    <source>
        <dbReference type="Pfam" id="PF13435"/>
    </source>
</evidence>
<dbReference type="Proteomes" id="UP000218542">
    <property type="component" value="Unassembled WGS sequence"/>
</dbReference>
<evidence type="ECO:0000313" key="4">
    <source>
        <dbReference type="Proteomes" id="UP000218542"/>
    </source>
</evidence>
<dbReference type="InterPro" id="IPR036280">
    <property type="entry name" value="Multihaem_cyt_sf"/>
</dbReference>
<organism evidence="3 4">
    <name type="scientific">Candidatus Scalindua japonica</name>
    <dbReference type="NCBI Taxonomy" id="1284222"/>
    <lineage>
        <taxon>Bacteria</taxon>
        <taxon>Pseudomonadati</taxon>
        <taxon>Planctomycetota</taxon>
        <taxon>Candidatus Brocadiia</taxon>
        <taxon>Candidatus Brocadiales</taxon>
        <taxon>Candidatus Scalinduaceae</taxon>
        <taxon>Candidatus Scalindua</taxon>
    </lineage>
</organism>
<proteinExistence type="predicted"/>
<evidence type="ECO:0000313" key="3">
    <source>
        <dbReference type="EMBL" id="GAX59553.1"/>
    </source>
</evidence>
<keyword evidence="1" id="KW-0812">Transmembrane</keyword>
<feature type="domain" description="Cytochrome c-552/4" evidence="2">
    <location>
        <begin position="152"/>
        <end position="228"/>
    </location>
</feature>
<sequence>MLSFIVIAIACATGTYQTFVGFEKGNYWVSYVHSWVGFASIFIIVAHIVTARFGDRWANGKRESAANVNYPNTFDTGKVLIVTTASCLALFLVVALLSVTYRGIEYKNGRTEAYTMKYGDNPFYPGEAMTASGEFIDARLLGNSRSCSSVGCHEDIYKQWYSSAHRYSSTDVFYRKAEEYFVETEGKEATRYCGSCHDPVALLSGGINPGEGFDTKYSEEGSSCIVCHAISKIRHLKGSGSYLLTPPERYIFENREGWFYETVNNLLIKTAPDMHRKEYSKEFYDSPEYCATCHKQYINEPNRWGWVKLQDQYGEWLSSHYSGRNDKGFNRDEVKLCRDCHMPLVDSDDPSAGSDGKVRSHRFIAANTAIPWLDGDKEQFELTRDWLKGRKMLITVFQPRDDNASRNTAFVDNEIYKLSEPAPYVTMGQEVDLKVMLTNAGAGHGFPNGPLDIYESWLEVKVVDGQNNVIFWSGKVDDDDYVEKENTRFFFTLGVDRKGRLVDKHNLWHMIGSAYKKKIMPGETDLSSHKFVVPYWVKGDITVMAKLRYRRFNKWFTDWVFEDEDIRLPVIDMARATVSIPVRMRPDQEEMKQQMSYSGN</sequence>
<keyword evidence="1" id="KW-0472">Membrane</keyword>
<keyword evidence="4" id="KW-1185">Reference proteome</keyword>
<protein>
    <recommendedName>
        <fullName evidence="2">Cytochrome c-552/4 domain-containing protein</fullName>
    </recommendedName>
</protein>
<dbReference type="SUPFAM" id="SSF48695">
    <property type="entry name" value="Multiheme cytochromes"/>
    <property type="match status" value="1"/>
</dbReference>
<name>A0A286TUK8_9BACT</name>
<keyword evidence="1" id="KW-1133">Transmembrane helix</keyword>
<evidence type="ECO:0000256" key="1">
    <source>
        <dbReference type="SAM" id="Phobius"/>
    </source>
</evidence>
<feature type="transmembrane region" description="Helical" evidence="1">
    <location>
        <begin position="79"/>
        <end position="101"/>
    </location>
</feature>
<gene>
    <name evidence="3" type="ORF">SCALIN_C04_0041</name>
</gene>
<dbReference type="AlphaFoldDB" id="A0A286TUK8"/>
<dbReference type="InterPro" id="IPR023155">
    <property type="entry name" value="Cyt_c-552/4"/>
</dbReference>
<feature type="transmembrane region" description="Helical" evidence="1">
    <location>
        <begin position="33"/>
        <end position="54"/>
    </location>
</feature>
<reference evidence="3 4" key="1">
    <citation type="journal article" date="2017" name="Environ. Microbiol. Rep.">
        <title>Genetic diversity of marine anaerobic ammonium-oxidizing bacteria as revealed by genomic and proteomic analyses of 'Candidatus Scalindua japonica'.</title>
        <authorList>
            <person name="Oshiki M."/>
            <person name="Mizuto K."/>
            <person name="Kimura Z."/>
            <person name="Kindaichi T."/>
            <person name="Satoh H."/>
            <person name="Okabe S."/>
        </authorList>
    </citation>
    <scope>NUCLEOTIDE SEQUENCE [LARGE SCALE GENOMIC DNA]</scope>
    <source>
        <strain evidence="4">husup-a2</strain>
    </source>
</reference>